<evidence type="ECO:0000259" key="2">
    <source>
        <dbReference type="PROSITE" id="PS51770"/>
    </source>
</evidence>
<dbReference type="EMBL" id="UINC01045693">
    <property type="protein sequence ID" value="SVB52754.1"/>
    <property type="molecule type" value="Genomic_DNA"/>
</dbReference>
<organism evidence="3">
    <name type="scientific">marine metagenome</name>
    <dbReference type="NCBI Taxonomy" id="408172"/>
    <lineage>
        <taxon>unclassified sequences</taxon>
        <taxon>metagenomes</taxon>
        <taxon>ecological metagenomes</taxon>
    </lineage>
</organism>
<protein>
    <recommendedName>
        <fullName evidence="2">HotDog ACOT-type domain-containing protein</fullName>
    </recommendedName>
</protein>
<keyword evidence="1" id="KW-0378">Hydrolase</keyword>
<dbReference type="PROSITE" id="PS51770">
    <property type="entry name" value="HOTDOG_ACOT"/>
    <property type="match status" value="1"/>
</dbReference>
<dbReference type="Gene3D" id="3.10.129.10">
    <property type="entry name" value="Hotdog Thioesterase"/>
    <property type="match status" value="1"/>
</dbReference>
<dbReference type="CDD" id="cd03442">
    <property type="entry name" value="BFIT_BACH"/>
    <property type="match status" value="1"/>
</dbReference>
<dbReference type="PANTHER" id="PTHR11049:SF5">
    <property type="entry name" value="ACYL-COA THIOESTER HYDROLASE YCIA"/>
    <property type="match status" value="1"/>
</dbReference>
<accession>A0A382ERH0</accession>
<dbReference type="GO" id="GO:0005829">
    <property type="term" value="C:cytosol"/>
    <property type="evidence" value="ECO:0007669"/>
    <property type="project" value="TreeGrafter"/>
</dbReference>
<dbReference type="InterPro" id="IPR040170">
    <property type="entry name" value="Cytosol_ACT"/>
</dbReference>
<dbReference type="GO" id="GO:0052816">
    <property type="term" value="F:long-chain fatty acyl-CoA hydrolase activity"/>
    <property type="evidence" value="ECO:0007669"/>
    <property type="project" value="TreeGrafter"/>
</dbReference>
<evidence type="ECO:0000256" key="1">
    <source>
        <dbReference type="ARBA" id="ARBA00022801"/>
    </source>
</evidence>
<feature type="non-terminal residue" evidence="3">
    <location>
        <position position="90"/>
    </location>
</feature>
<dbReference type="InterPro" id="IPR029069">
    <property type="entry name" value="HotDog_dom_sf"/>
</dbReference>
<name>A0A382ERH0_9ZZZZ</name>
<feature type="domain" description="HotDog ACOT-type" evidence="2">
    <location>
        <begin position="2"/>
        <end position="90"/>
    </location>
</feature>
<dbReference type="InterPro" id="IPR033120">
    <property type="entry name" value="HOTDOG_ACOT"/>
</dbReference>
<reference evidence="3" key="1">
    <citation type="submission" date="2018-05" db="EMBL/GenBank/DDBJ databases">
        <authorList>
            <person name="Lanie J.A."/>
            <person name="Ng W.-L."/>
            <person name="Kazmierczak K.M."/>
            <person name="Andrzejewski T.M."/>
            <person name="Davidsen T.M."/>
            <person name="Wayne K.J."/>
            <person name="Tettelin H."/>
            <person name="Glass J.I."/>
            <person name="Rusch D."/>
            <person name="Podicherti R."/>
            <person name="Tsui H.-C.T."/>
            <person name="Winkler M.E."/>
        </authorList>
    </citation>
    <scope>NUCLEOTIDE SEQUENCE</scope>
</reference>
<evidence type="ECO:0000313" key="3">
    <source>
        <dbReference type="EMBL" id="SVB52754.1"/>
    </source>
</evidence>
<dbReference type="InterPro" id="IPR006683">
    <property type="entry name" value="Thioestr_dom"/>
</dbReference>
<dbReference type="GO" id="GO:0009062">
    <property type="term" value="P:fatty acid catabolic process"/>
    <property type="evidence" value="ECO:0007669"/>
    <property type="project" value="TreeGrafter"/>
</dbReference>
<dbReference type="GO" id="GO:0006637">
    <property type="term" value="P:acyl-CoA metabolic process"/>
    <property type="evidence" value="ECO:0007669"/>
    <property type="project" value="TreeGrafter"/>
</dbReference>
<dbReference type="PANTHER" id="PTHR11049">
    <property type="entry name" value="ACYL COENZYME A THIOESTER HYDROLASE"/>
    <property type="match status" value="1"/>
</dbReference>
<gene>
    <name evidence="3" type="ORF">METZ01_LOCUS205608</name>
</gene>
<sequence>MPQGMLTSRTVAMPRDTNTHGDIFGGWLMSQMDLAGGVAAGQRAKGRIVTVAVEKMVFHLPVKVGNVVSCYADVIKVGRTSITVKIEVWA</sequence>
<proteinExistence type="predicted"/>
<dbReference type="SUPFAM" id="SSF54637">
    <property type="entry name" value="Thioesterase/thiol ester dehydrase-isomerase"/>
    <property type="match status" value="1"/>
</dbReference>
<dbReference type="AlphaFoldDB" id="A0A382ERH0"/>
<dbReference type="Pfam" id="PF03061">
    <property type="entry name" value="4HBT"/>
    <property type="match status" value="1"/>
</dbReference>